<dbReference type="RefSeq" id="WP_068348578.1">
    <property type="nucleotide sequence ID" value="NZ_LQBQ01000035.1"/>
</dbReference>
<gene>
    <name evidence="1" type="ORF">AVO45_12280</name>
</gene>
<accession>A0A0X3TLB8</accession>
<organism evidence="1 2">
    <name type="scientific">Ruegeria marisrubri</name>
    <dbReference type="NCBI Taxonomy" id="1685379"/>
    <lineage>
        <taxon>Bacteria</taxon>
        <taxon>Pseudomonadati</taxon>
        <taxon>Pseudomonadota</taxon>
        <taxon>Alphaproteobacteria</taxon>
        <taxon>Rhodobacterales</taxon>
        <taxon>Roseobacteraceae</taxon>
        <taxon>Ruegeria</taxon>
    </lineage>
</organism>
<evidence type="ECO:0000313" key="1">
    <source>
        <dbReference type="EMBL" id="KUJ76555.1"/>
    </source>
</evidence>
<dbReference type="AlphaFoldDB" id="A0A0X3TLB8"/>
<sequence length="134" mass="14173">MIWKTQTHLFTATVCQKTGEHCPALARMAEKLAQAMAAAAPVTAEDFEIAGSSELAHCPAGCAARFEASHESIRIFCGVDADADGDRLNRFVDMILRPAGRAMPSGLLSQTPCAVLEAIPTERNTAEATINATA</sequence>
<comment type="caution">
    <text evidence="1">The sequence shown here is derived from an EMBL/GenBank/DDBJ whole genome shotgun (WGS) entry which is preliminary data.</text>
</comment>
<keyword evidence="2" id="KW-1185">Reference proteome</keyword>
<dbReference type="EMBL" id="LQBQ01000035">
    <property type="protein sequence ID" value="KUJ76555.1"/>
    <property type="molecule type" value="Genomic_DNA"/>
</dbReference>
<dbReference type="OrthoDB" id="8364077at2"/>
<reference evidence="1 2" key="1">
    <citation type="submission" date="2015-12" db="EMBL/GenBank/DDBJ databases">
        <authorList>
            <person name="Shamseldin A."/>
            <person name="Moawad H."/>
            <person name="Abd El-Rahim W.M."/>
            <person name="Sadowsky M.J."/>
        </authorList>
    </citation>
    <scope>NUCLEOTIDE SEQUENCE [LARGE SCALE GENOMIC DNA]</scope>
    <source>
        <strain evidence="1 2">ZGT118</strain>
    </source>
</reference>
<proteinExistence type="predicted"/>
<evidence type="ECO:0000313" key="2">
    <source>
        <dbReference type="Proteomes" id="UP000053791"/>
    </source>
</evidence>
<dbReference type="Proteomes" id="UP000053791">
    <property type="component" value="Unassembled WGS sequence"/>
</dbReference>
<protein>
    <submittedName>
        <fullName evidence="1">Uncharacterized protein</fullName>
    </submittedName>
</protein>
<name>A0A0X3TLB8_9RHOB</name>